<evidence type="ECO:0000256" key="1">
    <source>
        <dbReference type="SAM" id="MobiDB-lite"/>
    </source>
</evidence>
<protein>
    <submittedName>
        <fullName evidence="2">Uncharacterized protein</fullName>
    </submittedName>
</protein>
<dbReference type="GeneID" id="73341019"/>
<dbReference type="Proteomes" id="UP000830671">
    <property type="component" value="Chromosome 3"/>
</dbReference>
<proteinExistence type="predicted"/>
<evidence type="ECO:0000313" key="3">
    <source>
        <dbReference type="Proteomes" id="UP000830671"/>
    </source>
</evidence>
<evidence type="ECO:0000313" key="2">
    <source>
        <dbReference type="EMBL" id="UQC81526.1"/>
    </source>
</evidence>
<dbReference type="RefSeq" id="XP_049143152.1">
    <property type="nucleotide sequence ID" value="XM_049286009.1"/>
</dbReference>
<reference evidence="2" key="1">
    <citation type="journal article" date="2021" name="Mol. Plant Microbe Interact.">
        <title>Complete Genome Sequence of the Plant-Pathogenic Fungus Colletotrichum lupini.</title>
        <authorList>
            <person name="Baroncelli R."/>
            <person name="Pensec F."/>
            <person name="Da Lio D."/>
            <person name="Boufleur T."/>
            <person name="Vicente I."/>
            <person name="Sarrocco S."/>
            <person name="Picot A."/>
            <person name="Baraldi E."/>
            <person name="Sukno S."/>
            <person name="Thon M."/>
            <person name="Le Floch G."/>
        </authorList>
    </citation>
    <scope>NUCLEOTIDE SEQUENCE</scope>
    <source>
        <strain evidence="2">IMI 504893</strain>
    </source>
</reference>
<gene>
    <name evidence="2" type="ORF">CLUP02_07012</name>
</gene>
<accession>A0A9Q8SQB8</accession>
<dbReference type="AlphaFoldDB" id="A0A9Q8SQB8"/>
<dbReference type="EMBL" id="CP019475">
    <property type="protein sequence ID" value="UQC81526.1"/>
    <property type="molecule type" value="Genomic_DNA"/>
</dbReference>
<dbReference type="KEGG" id="clup:CLUP02_07012"/>
<keyword evidence="3" id="KW-1185">Reference proteome</keyword>
<organism evidence="2 3">
    <name type="scientific">Colletotrichum lupini</name>
    <dbReference type="NCBI Taxonomy" id="145971"/>
    <lineage>
        <taxon>Eukaryota</taxon>
        <taxon>Fungi</taxon>
        <taxon>Dikarya</taxon>
        <taxon>Ascomycota</taxon>
        <taxon>Pezizomycotina</taxon>
        <taxon>Sordariomycetes</taxon>
        <taxon>Hypocreomycetidae</taxon>
        <taxon>Glomerellales</taxon>
        <taxon>Glomerellaceae</taxon>
        <taxon>Colletotrichum</taxon>
        <taxon>Colletotrichum acutatum species complex</taxon>
    </lineage>
</organism>
<feature type="region of interest" description="Disordered" evidence="1">
    <location>
        <begin position="47"/>
        <end position="85"/>
    </location>
</feature>
<name>A0A9Q8SQB8_9PEZI</name>
<sequence length="85" mass="9608">MTFRILGMHLPLSLDLRVPRPTQNLTCIFAQTLATLTLTALERRLGATPEPPHTHFGRAHRTGRPESQPELLRQSAILTQHRPSH</sequence>